<dbReference type="PANTHER" id="PTHR45752">
    <property type="entry name" value="LEUCINE-RICH REPEAT-CONTAINING"/>
    <property type="match status" value="1"/>
</dbReference>
<protein>
    <submittedName>
        <fullName evidence="3">Toll/interleukin-1 receptor domain-containing protein</fullName>
    </submittedName>
</protein>
<proteinExistence type="predicted"/>
<dbReference type="InterPro" id="IPR032675">
    <property type="entry name" value="LRR_dom_sf"/>
</dbReference>
<evidence type="ECO:0000313" key="3">
    <source>
        <dbReference type="EMBL" id="GJS75279.1"/>
    </source>
</evidence>
<name>A0ABQ4YC23_9ASTR</name>
<feature type="domain" description="Disease resistance R13L4/SHOC-2-like LRR" evidence="2">
    <location>
        <begin position="161"/>
        <end position="284"/>
    </location>
</feature>
<dbReference type="SUPFAM" id="SSF52058">
    <property type="entry name" value="L domain-like"/>
    <property type="match status" value="1"/>
</dbReference>
<reference evidence="3" key="1">
    <citation type="journal article" date="2022" name="Int. J. Mol. Sci.">
        <title>Draft Genome of Tanacetum Coccineum: Genomic Comparison of Closely Related Tanacetum-Family Plants.</title>
        <authorList>
            <person name="Yamashiro T."/>
            <person name="Shiraishi A."/>
            <person name="Nakayama K."/>
            <person name="Satake H."/>
        </authorList>
    </citation>
    <scope>NUCLEOTIDE SEQUENCE</scope>
</reference>
<keyword evidence="4" id="KW-1185">Reference proteome</keyword>
<dbReference type="InterPro" id="IPR050715">
    <property type="entry name" value="LRR-SigEffector_domain"/>
</dbReference>
<evidence type="ECO:0000256" key="1">
    <source>
        <dbReference type="ARBA" id="ARBA00022737"/>
    </source>
</evidence>
<dbReference type="InterPro" id="IPR055414">
    <property type="entry name" value="LRR_R13L4/SHOC2-like"/>
</dbReference>
<dbReference type="Gene3D" id="3.80.10.10">
    <property type="entry name" value="Ribonuclease Inhibitor"/>
    <property type="match status" value="2"/>
</dbReference>
<keyword evidence="1" id="KW-0677">Repeat</keyword>
<evidence type="ECO:0000313" key="4">
    <source>
        <dbReference type="Proteomes" id="UP001151760"/>
    </source>
</evidence>
<gene>
    <name evidence="3" type="ORF">Tco_0725160</name>
</gene>
<evidence type="ECO:0000259" key="2">
    <source>
        <dbReference type="Pfam" id="PF23598"/>
    </source>
</evidence>
<organism evidence="3 4">
    <name type="scientific">Tanacetum coccineum</name>
    <dbReference type="NCBI Taxonomy" id="301880"/>
    <lineage>
        <taxon>Eukaryota</taxon>
        <taxon>Viridiplantae</taxon>
        <taxon>Streptophyta</taxon>
        <taxon>Embryophyta</taxon>
        <taxon>Tracheophyta</taxon>
        <taxon>Spermatophyta</taxon>
        <taxon>Magnoliopsida</taxon>
        <taxon>eudicotyledons</taxon>
        <taxon>Gunneridae</taxon>
        <taxon>Pentapetalae</taxon>
        <taxon>asterids</taxon>
        <taxon>campanulids</taxon>
        <taxon>Asterales</taxon>
        <taxon>Asteraceae</taxon>
        <taxon>Asteroideae</taxon>
        <taxon>Anthemideae</taxon>
        <taxon>Anthemidinae</taxon>
        <taxon>Tanacetum</taxon>
    </lineage>
</organism>
<sequence length="375" mass="42135">MPAESLKLVYVNLSQAKLKTIHLGSTPNLKSLTLDGCNDLVELEMSSECLNLEELYLSHSKLRTLDLGLTPNLKRLNLKSCYGLVDINAQVGCLRNLAFLDLSGCGSFKCFLFDKQLDSHEFGSLSELHLIAEPTNVCPLHSYNDSPKFRCSCYYQEDPASSFGNLERLISLGLCACTNLESFSRSICSLQRIRKLTLEGCITEASWDLDQLECLEELIFSSTKIRHLPDSICLLKHLKSLQLKSCFLLEKLPDDLARIESLEKLIITNCNRLRDIPKKMGKLKCVISRKVYKRNSHGKFKQQRQMTLLTDPKDEPVHKRTNLTGEQLEAMPSHLPLNVQDKTATYEAVKVSFFVTVTVEVAGAGMQCRVELGGV</sequence>
<reference evidence="3" key="2">
    <citation type="submission" date="2022-01" db="EMBL/GenBank/DDBJ databases">
        <authorList>
            <person name="Yamashiro T."/>
            <person name="Shiraishi A."/>
            <person name="Satake H."/>
            <person name="Nakayama K."/>
        </authorList>
    </citation>
    <scope>NUCLEOTIDE SEQUENCE</scope>
</reference>
<dbReference type="Pfam" id="PF23598">
    <property type="entry name" value="LRR_14"/>
    <property type="match status" value="1"/>
</dbReference>
<dbReference type="PANTHER" id="PTHR45752:SF195">
    <property type="entry name" value="LEUCINE-RICH REPEAT (LRR) FAMILY PROTEIN-RELATED"/>
    <property type="match status" value="1"/>
</dbReference>
<comment type="caution">
    <text evidence="3">The sequence shown here is derived from an EMBL/GenBank/DDBJ whole genome shotgun (WGS) entry which is preliminary data.</text>
</comment>
<dbReference type="EMBL" id="BQNB010010292">
    <property type="protein sequence ID" value="GJS75279.1"/>
    <property type="molecule type" value="Genomic_DNA"/>
</dbReference>
<accession>A0ABQ4YC23</accession>
<keyword evidence="3" id="KW-0675">Receptor</keyword>
<dbReference type="Proteomes" id="UP001151760">
    <property type="component" value="Unassembled WGS sequence"/>
</dbReference>